<organism evidence="2 3">
    <name type="scientific">Prorocentrum cordatum</name>
    <dbReference type="NCBI Taxonomy" id="2364126"/>
    <lineage>
        <taxon>Eukaryota</taxon>
        <taxon>Sar</taxon>
        <taxon>Alveolata</taxon>
        <taxon>Dinophyceae</taxon>
        <taxon>Prorocentrales</taxon>
        <taxon>Prorocentraceae</taxon>
        <taxon>Prorocentrum</taxon>
    </lineage>
</organism>
<name>A0ABN9RQ28_9DINO</name>
<feature type="compositionally biased region" description="Basic and acidic residues" evidence="1">
    <location>
        <begin position="71"/>
        <end position="80"/>
    </location>
</feature>
<sequence length="126" mass="13605">MATGTRSIEKDIKNKYVEQAMSIVVDSIEKKMDDMFDRMASTNTETSLEDFSRIDHMIAQRCGGVSAAEPDLGKLSEKPSAELPPAPELLDLPGNGSDGAAEEDKEEGFKMETGEPPPVSEFAGLP</sequence>
<proteinExistence type="predicted"/>
<dbReference type="Proteomes" id="UP001189429">
    <property type="component" value="Unassembled WGS sequence"/>
</dbReference>
<feature type="non-terminal residue" evidence="2">
    <location>
        <position position="126"/>
    </location>
</feature>
<reference evidence="2" key="1">
    <citation type="submission" date="2023-10" db="EMBL/GenBank/DDBJ databases">
        <authorList>
            <person name="Chen Y."/>
            <person name="Shah S."/>
            <person name="Dougan E. K."/>
            <person name="Thang M."/>
            <person name="Chan C."/>
        </authorList>
    </citation>
    <scope>NUCLEOTIDE SEQUENCE [LARGE SCALE GENOMIC DNA]</scope>
</reference>
<dbReference type="EMBL" id="CAUYUJ010007325">
    <property type="protein sequence ID" value="CAK0820317.1"/>
    <property type="molecule type" value="Genomic_DNA"/>
</dbReference>
<comment type="caution">
    <text evidence="2">The sequence shown here is derived from an EMBL/GenBank/DDBJ whole genome shotgun (WGS) entry which is preliminary data.</text>
</comment>
<gene>
    <name evidence="2" type="ORF">PCOR1329_LOCUS22060</name>
</gene>
<keyword evidence="3" id="KW-1185">Reference proteome</keyword>
<feature type="region of interest" description="Disordered" evidence="1">
    <location>
        <begin position="68"/>
        <end position="126"/>
    </location>
</feature>
<evidence type="ECO:0000313" key="2">
    <source>
        <dbReference type="EMBL" id="CAK0820317.1"/>
    </source>
</evidence>
<evidence type="ECO:0000256" key="1">
    <source>
        <dbReference type="SAM" id="MobiDB-lite"/>
    </source>
</evidence>
<protein>
    <submittedName>
        <fullName evidence="2">Uncharacterized protein</fullName>
    </submittedName>
</protein>
<evidence type="ECO:0000313" key="3">
    <source>
        <dbReference type="Proteomes" id="UP001189429"/>
    </source>
</evidence>
<accession>A0ABN9RQ28</accession>